<feature type="transmembrane region" description="Helical" evidence="7">
    <location>
        <begin position="287"/>
        <end position="311"/>
    </location>
</feature>
<feature type="transmembrane region" description="Helical" evidence="7">
    <location>
        <begin position="349"/>
        <end position="368"/>
    </location>
</feature>
<comment type="similarity">
    <text evidence="2">Belongs to the polysaccharide synthase family.</text>
</comment>
<dbReference type="GO" id="GO:0005886">
    <property type="term" value="C:plasma membrane"/>
    <property type="evidence" value="ECO:0007669"/>
    <property type="project" value="UniProtKB-SubCell"/>
</dbReference>
<dbReference type="InterPro" id="IPR050833">
    <property type="entry name" value="Poly_Biosynth_Transport"/>
</dbReference>
<gene>
    <name evidence="8" type="ORF">HLB09_02065</name>
</gene>
<dbReference type="PANTHER" id="PTHR30250">
    <property type="entry name" value="PST FAMILY PREDICTED COLANIC ACID TRANSPORTER"/>
    <property type="match status" value="1"/>
</dbReference>
<feature type="transmembrane region" description="Helical" evidence="7">
    <location>
        <begin position="374"/>
        <end position="395"/>
    </location>
</feature>
<comment type="subcellular location">
    <subcellularLocation>
        <location evidence="1">Cell membrane</location>
        <topology evidence="1">Multi-pass membrane protein</topology>
    </subcellularLocation>
</comment>
<dbReference type="EMBL" id="JABEMA010000011">
    <property type="protein sequence ID" value="NNH21889.1"/>
    <property type="molecule type" value="Genomic_DNA"/>
</dbReference>
<feature type="transmembrane region" description="Helical" evidence="7">
    <location>
        <begin position="144"/>
        <end position="168"/>
    </location>
</feature>
<keyword evidence="9" id="KW-1185">Reference proteome</keyword>
<keyword evidence="6 7" id="KW-0472">Membrane</keyword>
<evidence type="ECO:0000256" key="7">
    <source>
        <dbReference type="SAM" id="Phobius"/>
    </source>
</evidence>
<dbReference type="PANTHER" id="PTHR30250:SF10">
    <property type="entry name" value="LIPOPOLYSACCHARIDE BIOSYNTHESIS PROTEIN WZXC"/>
    <property type="match status" value="1"/>
</dbReference>
<comment type="caution">
    <text evidence="8">The sequence shown here is derived from an EMBL/GenBank/DDBJ whole genome shotgun (WGS) entry which is preliminary data.</text>
</comment>
<evidence type="ECO:0000256" key="5">
    <source>
        <dbReference type="ARBA" id="ARBA00022989"/>
    </source>
</evidence>
<feature type="transmembrane region" description="Helical" evidence="7">
    <location>
        <begin position="440"/>
        <end position="460"/>
    </location>
</feature>
<evidence type="ECO:0000256" key="3">
    <source>
        <dbReference type="ARBA" id="ARBA00022475"/>
    </source>
</evidence>
<reference evidence="8 9" key="1">
    <citation type="submission" date="2020-05" db="EMBL/GenBank/DDBJ databases">
        <title>MicrobeNet Type strains.</title>
        <authorList>
            <person name="Nicholson A.C."/>
        </authorList>
    </citation>
    <scope>NUCLEOTIDE SEQUENCE [LARGE SCALE GENOMIC DNA]</scope>
    <source>
        <strain evidence="8 9">JCM 14547</strain>
    </source>
</reference>
<feature type="transmembrane region" description="Helical" evidence="7">
    <location>
        <begin position="77"/>
        <end position="97"/>
    </location>
</feature>
<evidence type="ECO:0000313" key="9">
    <source>
        <dbReference type="Proteomes" id="UP000555552"/>
    </source>
</evidence>
<evidence type="ECO:0000313" key="8">
    <source>
        <dbReference type="EMBL" id="NNH21889.1"/>
    </source>
</evidence>
<feature type="transmembrane region" description="Helical" evidence="7">
    <location>
        <begin position="317"/>
        <end position="342"/>
    </location>
</feature>
<dbReference type="Proteomes" id="UP000555552">
    <property type="component" value="Unassembled WGS sequence"/>
</dbReference>
<feature type="transmembrane region" description="Helical" evidence="7">
    <location>
        <begin position="407"/>
        <end position="428"/>
    </location>
</feature>
<accession>A0A849BFP4</accession>
<keyword evidence="5 7" id="KW-1133">Transmembrane helix</keyword>
<keyword evidence="4 7" id="KW-0812">Transmembrane</keyword>
<feature type="transmembrane region" description="Helical" evidence="7">
    <location>
        <begin position="109"/>
        <end position="132"/>
    </location>
</feature>
<proteinExistence type="inferred from homology"/>
<evidence type="ECO:0000256" key="2">
    <source>
        <dbReference type="ARBA" id="ARBA00007430"/>
    </source>
</evidence>
<keyword evidence="3" id="KW-1003">Cell membrane</keyword>
<evidence type="ECO:0000256" key="4">
    <source>
        <dbReference type="ARBA" id="ARBA00022692"/>
    </source>
</evidence>
<name>A0A849BFP4_9ACTN</name>
<evidence type="ECO:0000256" key="1">
    <source>
        <dbReference type="ARBA" id="ARBA00004651"/>
    </source>
</evidence>
<protein>
    <submittedName>
        <fullName evidence="8">Lipopolysaccharide biosynthesis protein</fullName>
    </submittedName>
</protein>
<organism evidence="8 9">
    <name type="scientific">Pseudokineococcus marinus</name>
    <dbReference type="NCBI Taxonomy" id="351215"/>
    <lineage>
        <taxon>Bacteria</taxon>
        <taxon>Bacillati</taxon>
        <taxon>Actinomycetota</taxon>
        <taxon>Actinomycetes</taxon>
        <taxon>Kineosporiales</taxon>
        <taxon>Kineosporiaceae</taxon>
        <taxon>Pseudokineococcus</taxon>
    </lineage>
</organism>
<feature type="transmembrane region" description="Helical" evidence="7">
    <location>
        <begin position="174"/>
        <end position="192"/>
    </location>
</feature>
<dbReference type="RefSeq" id="WP_339576589.1">
    <property type="nucleotide sequence ID" value="NZ_JBBHZZ010000002.1"/>
</dbReference>
<feature type="transmembrane region" description="Helical" evidence="7">
    <location>
        <begin position="41"/>
        <end position="65"/>
    </location>
</feature>
<dbReference type="Pfam" id="PF13440">
    <property type="entry name" value="Polysacc_synt_3"/>
    <property type="match status" value="1"/>
</dbReference>
<dbReference type="CDD" id="cd13127">
    <property type="entry name" value="MATE_tuaB_like"/>
    <property type="match status" value="1"/>
</dbReference>
<sequence>MGRAVVRGATWATSARMLTQALQFAVGLVLARLLVPEEFGLVASVYVITGFAVMFFELGLGSALVQRASLTEKDKSTVFWVNALGGVLFAGLLALAAPLVADFYGQPELVALTPLVALAFTLSIGVVHNALLQRRLAFRAVATIEVVAAVLGHGTTLVAALLGAGAYALAYGPLVTSAAASIGSFAAVRWWPRHFISGRSLRELWRFSGGLLGFNVVNYWGRNADSLLVGRVLGAAPLGLYNRAYNLMLLPITQVTAALGRVMFSALSAMQGDHARMRSAYLRSLRVINTVTVPMLVGLAAVSDGLVPLLWGPNWTATIPVLQVLCIAGLPQCISTSVGWLYQATGRTTVMFLMGVVGTVVGVVAIVVGLQWGVVGVAVAVLVRYWLMLPVGVHVAGRAVGLRARTVLAQAAPVFFMSLVMGGVVRWGPDLLALERTSPLVVVGQVLVGGALYVALLALFARPSLSEVLAVARRKS</sequence>
<evidence type="ECO:0000256" key="6">
    <source>
        <dbReference type="ARBA" id="ARBA00023136"/>
    </source>
</evidence>
<dbReference type="AlphaFoldDB" id="A0A849BFP4"/>